<dbReference type="GO" id="GO:0020037">
    <property type="term" value="F:heme binding"/>
    <property type="evidence" value="ECO:0007669"/>
    <property type="project" value="InterPro"/>
</dbReference>
<organism evidence="2">
    <name type="scientific">Timema poppense</name>
    <name type="common">Walking stick</name>
    <dbReference type="NCBI Taxonomy" id="170557"/>
    <lineage>
        <taxon>Eukaryota</taxon>
        <taxon>Metazoa</taxon>
        <taxon>Ecdysozoa</taxon>
        <taxon>Arthropoda</taxon>
        <taxon>Hexapoda</taxon>
        <taxon>Insecta</taxon>
        <taxon>Pterygota</taxon>
        <taxon>Neoptera</taxon>
        <taxon>Polyneoptera</taxon>
        <taxon>Phasmatodea</taxon>
        <taxon>Timematodea</taxon>
        <taxon>Timematoidea</taxon>
        <taxon>Timematidae</taxon>
        <taxon>Timema</taxon>
    </lineage>
</organism>
<dbReference type="InterPro" id="IPR019791">
    <property type="entry name" value="Haem_peroxidase_animal"/>
</dbReference>
<keyword evidence="1" id="KW-0560">Oxidoreductase</keyword>
<gene>
    <name evidence="2" type="ORF">TPSB3V08_LOCUS9434</name>
</gene>
<keyword evidence="1" id="KW-0575">Peroxidase</keyword>
<evidence type="ECO:0000313" key="2">
    <source>
        <dbReference type="EMBL" id="CAD7414079.1"/>
    </source>
</evidence>
<dbReference type="PROSITE" id="PS50292">
    <property type="entry name" value="PEROXIDASE_3"/>
    <property type="match status" value="1"/>
</dbReference>
<name>A0A7R9H9K0_TIMPO</name>
<dbReference type="SUPFAM" id="SSF48113">
    <property type="entry name" value="Heme-dependent peroxidases"/>
    <property type="match status" value="1"/>
</dbReference>
<dbReference type="PANTHER" id="PTHR11475">
    <property type="entry name" value="OXIDASE/PEROXIDASE"/>
    <property type="match status" value="1"/>
</dbReference>
<protein>
    <recommendedName>
        <fullName evidence="3">Peroxidase</fullName>
    </recommendedName>
</protein>
<proteinExistence type="predicted"/>
<dbReference type="Pfam" id="PF03098">
    <property type="entry name" value="An_peroxidase"/>
    <property type="match status" value="1"/>
</dbReference>
<dbReference type="InterPro" id="IPR010255">
    <property type="entry name" value="Haem_peroxidase_sf"/>
</dbReference>
<evidence type="ECO:0000256" key="1">
    <source>
        <dbReference type="ARBA" id="ARBA00022559"/>
    </source>
</evidence>
<accession>A0A7R9H9K0</accession>
<evidence type="ECO:0008006" key="3">
    <source>
        <dbReference type="Google" id="ProtNLM"/>
    </source>
</evidence>
<dbReference type="GO" id="GO:0006979">
    <property type="term" value="P:response to oxidative stress"/>
    <property type="evidence" value="ECO:0007669"/>
    <property type="project" value="InterPro"/>
</dbReference>
<sequence>MILVHGNRTRNLWLTMPVLVPLICLRVFPSSRRLSDLIRQPFDLYRAGVLDEYFMGLMNQVAQAMDDSVTQEVTNHLFKKPGARFGMDLAAFNMQRGREFGLPGYMDFRKFCGLPGADTFDELFGSMSNETIRRYASIYEHPSDVDLWSGGVSERPLPGSMVGPTFACVIATQFSYSRRGDRFWYENGNQPSSFTPGQSTLCLGSIVATVCILKNGPQPFSLHVSSVINEYVYCAHVQGFDSPYGGLESGTGDVFPNIVFA</sequence>
<dbReference type="Gene3D" id="1.10.640.10">
    <property type="entry name" value="Haem peroxidase domain superfamily, animal type"/>
    <property type="match status" value="1"/>
</dbReference>
<dbReference type="AlphaFoldDB" id="A0A7R9H9K0"/>
<dbReference type="PANTHER" id="PTHR11475:SF106">
    <property type="entry name" value="CURLY SU"/>
    <property type="match status" value="1"/>
</dbReference>
<dbReference type="InterPro" id="IPR037120">
    <property type="entry name" value="Haem_peroxidase_sf_animal"/>
</dbReference>
<dbReference type="GO" id="GO:0004601">
    <property type="term" value="F:peroxidase activity"/>
    <property type="evidence" value="ECO:0007669"/>
    <property type="project" value="UniProtKB-KW"/>
</dbReference>
<dbReference type="EMBL" id="OD007522">
    <property type="protein sequence ID" value="CAD7414079.1"/>
    <property type="molecule type" value="Genomic_DNA"/>
</dbReference>
<reference evidence="2" key="1">
    <citation type="submission" date="2020-11" db="EMBL/GenBank/DDBJ databases">
        <authorList>
            <person name="Tran Van P."/>
        </authorList>
    </citation>
    <scope>NUCLEOTIDE SEQUENCE</scope>
</reference>